<evidence type="ECO:0000256" key="2">
    <source>
        <dbReference type="ARBA" id="ARBA00022741"/>
    </source>
</evidence>
<dbReference type="InterPro" id="IPR025121">
    <property type="entry name" value="GTPase_HflX_N"/>
</dbReference>
<dbReference type="Gene3D" id="3.40.50.11060">
    <property type="entry name" value="GTPase HflX, N-terminal domain"/>
    <property type="match status" value="1"/>
</dbReference>
<comment type="subcellular location">
    <subcellularLocation>
        <location evidence="5">Cytoplasm</location>
    </subcellularLocation>
    <text evidence="5">May associate with membranes.</text>
</comment>
<evidence type="ECO:0000313" key="9">
    <source>
        <dbReference type="Proteomes" id="UP001158045"/>
    </source>
</evidence>
<comment type="function">
    <text evidence="5">GTPase that associates with the 50S ribosomal subunit and may have a role during protein synthesis or ribosome biogenesis.</text>
</comment>
<dbReference type="PANTHER" id="PTHR10229:SF4">
    <property type="entry name" value="GTPASE HFLX"/>
    <property type="match status" value="1"/>
</dbReference>
<dbReference type="NCBIfam" id="TIGR03156">
    <property type="entry name" value="GTP_HflX"/>
    <property type="match status" value="1"/>
</dbReference>
<keyword evidence="5" id="KW-0963">Cytoplasm</keyword>
<sequence>MAIAVGVNINHRKEYEESMTELINLAKACNIKCVGRLDQNLKRPHAQYYVGSGKVDEIRMAIEAFDANLVIINHELSPSQLRNLEKMLDIRVVDRTNLILEIFEKRAKSREAKLQVEAAHLQYLLPRLIGSYASLGRQSGGVGTKNKGVGEKKLELDRRKVEQKIHELNREIETIGIERTTQRKSRVEAQMPNIALVGYTNAGKSTLMNAMLDLYSRTAGKKVFEKDMLFATLETSVRQIRLPDRKAFTLSDTVGFVSELPHELVKAFRATLEEVKNADLLLHVIDASNENYKNHMKVTLETLDEIGASEIPIVNVLNKIDLVSEKELNQLEAENAISLSSKSYVGIDQLVDKIKDTVFKDYVKCVVRIPSEDGKLYSYLNENTYIMDTSFIEDDIILSIECSPYDHARLEKYIVTI</sequence>
<dbReference type="HAMAP" id="MF_00900">
    <property type="entry name" value="GTPase_HflX"/>
    <property type="match status" value="1"/>
</dbReference>
<dbReference type="CDD" id="cd01878">
    <property type="entry name" value="HflX"/>
    <property type="match status" value="1"/>
</dbReference>
<dbReference type="InterPro" id="IPR030394">
    <property type="entry name" value="G_HFLX_dom"/>
</dbReference>
<protein>
    <recommendedName>
        <fullName evidence="5">GTPase HflX</fullName>
    </recommendedName>
    <alternativeName>
        <fullName evidence="5">GTP-binding protein HflX</fullName>
    </alternativeName>
</protein>
<comment type="subunit">
    <text evidence="5">Monomer. Associates with the 50S ribosomal subunit.</text>
</comment>
<dbReference type="InterPro" id="IPR006073">
    <property type="entry name" value="GTP-bd"/>
</dbReference>
<organism evidence="8 9">
    <name type="scientific">Fusibacter bizertensis</name>
    <dbReference type="NCBI Taxonomy" id="1488331"/>
    <lineage>
        <taxon>Bacteria</taxon>
        <taxon>Bacillati</taxon>
        <taxon>Bacillota</taxon>
        <taxon>Clostridia</taxon>
        <taxon>Eubacteriales</taxon>
        <taxon>Eubacteriales Family XII. Incertae Sedis</taxon>
        <taxon>Fusibacter</taxon>
    </lineage>
</organism>
<dbReference type="InterPro" id="IPR005225">
    <property type="entry name" value="Small_GTP-bd"/>
</dbReference>
<comment type="similarity">
    <text evidence="5">Belongs to the TRAFAC class OBG-HflX-like GTPase superfamily. HflX GTPase family.</text>
</comment>
<dbReference type="NCBIfam" id="TIGR00231">
    <property type="entry name" value="small_GTP"/>
    <property type="match status" value="1"/>
</dbReference>
<dbReference type="EMBL" id="JARYZI010000005">
    <property type="protein sequence ID" value="MDH8678334.1"/>
    <property type="molecule type" value="Genomic_DNA"/>
</dbReference>
<dbReference type="Pfam" id="PF13167">
    <property type="entry name" value="GTP-bdg_N"/>
    <property type="match status" value="1"/>
</dbReference>
<feature type="domain" description="Hflx-type G" evidence="7">
    <location>
        <begin position="192"/>
        <end position="362"/>
    </location>
</feature>
<dbReference type="Pfam" id="PF01926">
    <property type="entry name" value="MMR_HSR1"/>
    <property type="match status" value="1"/>
</dbReference>
<dbReference type="InterPro" id="IPR027417">
    <property type="entry name" value="P-loop_NTPase"/>
</dbReference>
<dbReference type="PIRSF" id="PIRSF006809">
    <property type="entry name" value="GTP-binding_hflX_prd"/>
    <property type="match status" value="1"/>
</dbReference>
<evidence type="ECO:0000256" key="1">
    <source>
        <dbReference type="ARBA" id="ARBA00022723"/>
    </source>
</evidence>
<proteinExistence type="inferred from homology"/>
<comment type="caution">
    <text evidence="8">The sequence shown here is derived from an EMBL/GenBank/DDBJ whole genome shotgun (WGS) entry which is preliminary data.</text>
</comment>
<keyword evidence="2 5" id="KW-0547">Nucleotide-binding</keyword>
<dbReference type="Gene3D" id="6.10.250.2860">
    <property type="match status" value="1"/>
</dbReference>
<keyword evidence="6" id="KW-0175">Coiled coil</keyword>
<evidence type="ECO:0000256" key="3">
    <source>
        <dbReference type="ARBA" id="ARBA00022842"/>
    </source>
</evidence>
<name>A0ABT6ND39_9FIRM</name>
<evidence type="ECO:0000256" key="6">
    <source>
        <dbReference type="SAM" id="Coils"/>
    </source>
</evidence>
<feature type="coiled-coil region" evidence="6">
    <location>
        <begin position="151"/>
        <end position="178"/>
    </location>
</feature>
<dbReference type="Proteomes" id="UP001158045">
    <property type="component" value="Unassembled WGS sequence"/>
</dbReference>
<gene>
    <name evidence="5 8" type="primary">hflX</name>
    <name evidence="8" type="ORF">QE109_09255</name>
</gene>
<keyword evidence="3" id="KW-0460">Magnesium</keyword>
<dbReference type="PROSITE" id="PS51705">
    <property type="entry name" value="G_HFLX"/>
    <property type="match status" value="1"/>
</dbReference>
<dbReference type="Gene3D" id="3.40.50.300">
    <property type="entry name" value="P-loop containing nucleotide triphosphate hydrolases"/>
    <property type="match status" value="1"/>
</dbReference>
<keyword evidence="9" id="KW-1185">Reference proteome</keyword>
<reference evidence="8 9" key="1">
    <citation type="submission" date="2023-04" db="EMBL/GenBank/DDBJ databases">
        <title>Fusibacter bizertensis strain WBS, isolated from littoral bottom sediments of the Arctic seas - biochemical and genomic analysis.</title>
        <authorList>
            <person name="Brioukhanov A.L."/>
        </authorList>
    </citation>
    <scope>NUCLEOTIDE SEQUENCE [LARGE SCALE GENOMIC DNA]</scope>
    <source>
        <strain evidence="8 9">WBS</strain>
    </source>
</reference>
<evidence type="ECO:0000256" key="4">
    <source>
        <dbReference type="ARBA" id="ARBA00023134"/>
    </source>
</evidence>
<dbReference type="InterPro" id="IPR042108">
    <property type="entry name" value="GTPase_HflX_N_sf"/>
</dbReference>
<dbReference type="InterPro" id="IPR032305">
    <property type="entry name" value="GTP-bd_M"/>
</dbReference>
<evidence type="ECO:0000256" key="5">
    <source>
        <dbReference type="HAMAP-Rule" id="MF_00900"/>
    </source>
</evidence>
<evidence type="ECO:0000313" key="8">
    <source>
        <dbReference type="EMBL" id="MDH8678334.1"/>
    </source>
</evidence>
<accession>A0ABT6ND39</accession>
<dbReference type="Pfam" id="PF16360">
    <property type="entry name" value="GTP-bdg_M"/>
    <property type="match status" value="1"/>
</dbReference>
<dbReference type="PRINTS" id="PR00326">
    <property type="entry name" value="GTP1OBG"/>
</dbReference>
<dbReference type="PANTHER" id="PTHR10229">
    <property type="entry name" value="GTP-BINDING PROTEIN HFLX"/>
    <property type="match status" value="1"/>
</dbReference>
<dbReference type="SUPFAM" id="SSF52540">
    <property type="entry name" value="P-loop containing nucleoside triphosphate hydrolases"/>
    <property type="match status" value="1"/>
</dbReference>
<evidence type="ECO:0000259" key="7">
    <source>
        <dbReference type="PROSITE" id="PS51705"/>
    </source>
</evidence>
<dbReference type="InterPro" id="IPR016496">
    <property type="entry name" value="GTPase_HflX"/>
</dbReference>
<keyword evidence="1" id="KW-0479">Metal-binding</keyword>
<keyword evidence="4 5" id="KW-0342">GTP-binding</keyword>